<evidence type="ECO:0000256" key="1">
    <source>
        <dbReference type="ARBA" id="ARBA00001971"/>
    </source>
</evidence>
<evidence type="ECO:0000256" key="7">
    <source>
        <dbReference type="ARBA" id="ARBA00022824"/>
    </source>
</evidence>
<dbReference type="InterPro" id="IPR017972">
    <property type="entry name" value="Cyt_P450_CS"/>
</dbReference>
<keyword evidence="6 13" id="KW-0479">Metal-binding</keyword>
<dbReference type="PRINTS" id="PR00385">
    <property type="entry name" value="P450"/>
</dbReference>
<proteinExistence type="inferred from homology"/>
<evidence type="ECO:0000313" key="16">
    <source>
        <dbReference type="Proteomes" id="UP000694846"/>
    </source>
</evidence>
<dbReference type="CDD" id="cd20628">
    <property type="entry name" value="CYP4"/>
    <property type="match status" value="1"/>
</dbReference>
<keyword evidence="8" id="KW-0492">Microsome</keyword>
<evidence type="ECO:0000256" key="11">
    <source>
        <dbReference type="ARBA" id="ARBA00023033"/>
    </source>
</evidence>
<keyword evidence="11 14" id="KW-0503">Monooxygenase</keyword>
<accession>A0A8B8FYW6</accession>
<evidence type="ECO:0000313" key="17">
    <source>
        <dbReference type="RefSeq" id="XP_025415551.1"/>
    </source>
</evidence>
<dbReference type="InterPro" id="IPR001128">
    <property type="entry name" value="Cyt_P450"/>
</dbReference>
<evidence type="ECO:0000256" key="4">
    <source>
        <dbReference type="ARBA" id="ARBA00010617"/>
    </source>
</evidence>
<dbReference type="InterPro" id="IPR036396">
    <property type="entry name" value="Cyt_P450_sf"/>
</dbReference>
<dbReference type="InterPro" id="IPR002401">
    <property type="entry name" value="Cyt_P450_E_grp-I"/>
</dbReference>
<evidence type="ECO:0000256" key="6">
    <source>
        <dbReference type="ARBA" id="ARBA00022723"/>
    </source>
</evidence>
<dbReference type="OrthoDB" id="1470350at2759"/>
<keyword evidence="12 15" id="KW-0472">Membrane</keyword>
<dbReference type="PANTHER" id="PTHR24291:SF189">
    <property type="entry name" value="CYTOCHROME P450 4C3-RELATED"/>
    <property type="match status" value="1"/>
</dbReference>
<keyword evidence="15" id="KW-1133">Transmembrane helix</keyword>
<comment type="cofactor">
    <cofactor evidence="1 13">
        <name>heme</name>
        <dbReference type="ChEBI" id="CHEBI:30413"/>
    </cofactor>
</comment>
<evidence type="ECO:0000256" key="13">
    <source>
        <dbReference type="PIRSR" id="PIRSR602401-1"/>
    </source>
</evidence>
<dbReference type="PROSITE" id="PS00086">
    <property type="entry name" value="CYTOCHROME_P450"/>
    <property type="match status" value="1"/>
</dbReference>
<dbReference type="SMR" id="A0A8B8FYW6"/>
<dbReference type="GeneID" id="112687190"/>
<evidence type="ECO:0000256" key="14">
    <source>
        <dbReference type="RuleBase" id="RU000461"/>
    </source>
</evidence>
<dbReference type="GO" id="GO:0005506">
    <property type="term" value="F:iron ion binding"/>
    <property type="evidence" value="ECO:0007669"/>
    <property type="project" value="InterPro"/>
</dbReference>
<name>A0A8B8FYW6_9HEMI</name>
<dbReference type="PRINTS" id="PR00463">
    <property type="entry name" value="EP450I"/>
</dbReference>
<dbReference type="AlphaFoldDB" id="A0A8B8FYW6"/>
<dbReference type="PANTHER" id="PTHR24291">
    <property type="entry name" value="CYTOCHROME P450 FAMILY 4"/>
    <property type="match status" value="1"/>
</dbReference>
<evidence type="ECO:0000256" key="12">
    <source>
        <dbReference type="ARBA" id="ARBA00023136"/>
    </source>
</evidence>
<dbReference type="InterPro" id="IPR050196">
    <property type="entry name" value="Cytochrome_P450_Monoox"/>
</dbReference>
<evidence type="ECO:0000256" key="3">
    <source>
        <dbReference type="ARBA" id="ARBA00004406"/>
    </source>
</evidence>
<organism evidence="16 17">
    <name type="scientific">Sipha flava</name>
    <name type="common">yellow sugarcane aphid</name>
    <dbReference type="NCBI Taxonomy" id="143950"/>
    <lineage>
        <taxon>Eukaryota</taxon>
        <taxon>Metazoa</taxon>
        <taxon>Ecdysozoa</taxon>
        <taxon>Arthropoda</taxon>
        <taxon>Hexapoda</taxon>
        <taxon>Insecta</taxon>
        <taxon>Pterygota</taxon>
        <taxon>Neoptera</taxon>
        <taxon>Paraneoptera</taxon>
        <taxon>Hemiptera</taxon>
        <taxon>Sternorrhyncha</taxon>
        <taxon>Aphidomorpha</taxon>
        <taxon>Aphidoidea</taxon>
        <taxon>Aphididae</taxon>
        <taxon>Sipha</taxon>
    </lineage>
</organism>
<keyword evidence="5 13" id="KW-0349">Heme</keyword>
<keyword evidence="10 13" id="KW-0408">Iron</keyword>
<evidence type="ECO:0000256" key="2">
    <source>
        <dbReference type="ARBA" id="ARBA00004174"/>
    </source>
</evidence>
<evidence type="ECO:0000256" key="5">
    <source>
        <dbReference type="ARBA" id="ARBA00022617"/>
    </source>
</evidence>
<feature type="transmembrane region" description="Helical" evidence="15">
    <location>
        <begin position="16"/>
        <end position="34"/>
    </location>
</feature>
<dbReference type="RefSeq" id="XP_025415551.1">
    <property type="nucleotide sequence ID" value="XM_025559766.1"/>
</dbReference>
<feature type="binding site" description="axial binding residue" evidence="13">
    <location>
        <position position="467"/>
    </location>
    <ligand>
        <name>heme</name>
        <dbReference type="ChEBI" id="CHEBI:30413"/>
    </ligand>
    <ligandPart>
        <name>Fe</name>
        <dbReference type="ChEBI" id="CHEBI:18248"/>
    </ligandPart>
</feature>
<evidence type="ECO:0000256" key="9">
    <source>
        <dbReference type="ARBA" id="ARBA00023002"/>
    </source>
</evidence>
<reference evidence="17" key="1">
    <citation type="submission" date="2025-08" db="UniProtKB">
        <authorList>
            <consortium name="RefSeq"/>
        </authorList>
    </citation>
    <scope>IDENTIFICATION</scope>
    <source>
        <tissue evidence="17">Whole body</tissue>
    </source>
</reference>
<evidence type="ECO:0000256" key="15">
    <source>
        <dbReference type="SAM" id="Phobius"/>
    </source>
</evidence>
<dbReference type="GO" id="GO:0004497">
    <property type="term" value="F:monooxygenase activity"/>
    <property type="evidence" value="ECO:0007669"/>
    <property type="project" value="UniProtKB-KW"/>
</dbReference>
<evidence type="ECO:0000256" key="8">
    <source>
        <dbReference type="ARBA" id="ARBA00022848"/>
    </source>
</evidence>
<dbReference type="Gene3D" id="1.10.630.10">
    <property type="entry name" value="Cytochrome P450"/>
    <property type="match status" value="1"/>
</dbReference>
<keyword evidence="16" id="KW-1185">Reference proteome</keyword>
<dbReference type="Proteomes" id="UP000694846">
    <property type="component" value="Unplaced"/>
</dbReference>
<comment type="subcellular location">
    <subcellularLocation>
        <location evidence="3">Endoplasmic reticulum membrane</location>
        <topology evidence="3">Peripheral membrane protein</topology>
    </subcellularLocation>
    <subcellularLocation>
        <location evidence="2">Microsome membrane</location>
        <topology evidence="2">Peripheral membrane protein</topology>
    </subcellularLocation>
</comment>
<gene>
    <name evidence="17" type="primary">LOC112687190</name>
</gene>
<sequence length="530" mass="61598">MNKAMESMDGFRVSRFQFMVYGTISLVIALWCYYKWNRKDINRFAAKLKGPPSYPIIGSGLEFLGTPQQVMESFKKITEEYGPEPFKFWIGTSFGVTIFKPADLQIVLNNSKCLEKSNFYKLFKNALGEGLLCAPVDKWRLHRRIISPLFNSSLMKQFFPIFHEKNENLMKKLSIEVGKTQPFDLWDYIAPINLETICQTMMGYNLNTQLNIGTEFVHSMKIVSELNVMRIYKPWLYPDIIFRIYRKCIGMQNIYKDLHKLPDQVIKEKKETYAQKKITNRTDALDDSFNGEKHSKVFLDKLLALNEAGANFSNEELRDEVVTMMSAGTETSAVTICFCLLLLAIHQDIQDKVYEEIYEVLGENDELITFEDTYKLKYLEKVLKETLRLYPTGPVFLRELQGDIKISSSNYVLPKGTTCIISPMITHHNPELYPNPWLFNPDNFNSENVMKRHKYSFIPFSSGPRNCLGSTYAMLSMKVLVSTFLRNYSVHTDTKLSDIKLKMDILLRSVHGYPVTIRSRDRRYNRNQKS</sequence>
<comment type="similarity">
    <text evidence="4 14">Belongs to the cytochrome P450 family.</text>
</comment>
<dbReference type="GO" id="GO:0005789">
    <property type="term" value="C:endoplasmic reticulum membrane"/>
    <property type="evidence" value="ECO:0007669"/>
    <property type="project" value="UniProtKB-SubCell"/>
</dbReference>
<dbReference type="Pfam" id="PF00067">
    <property type="entry name" value="p450"/>
    <property type="match status" value="1"/>
</dbReference>
<evidence type="ECO:0000256" key="10">
    <source>
        <dbReference type="ARBA" id="ARBA00023004"/>
    </source>
</evidence>
<dbReference type="GO" id="GO:0020037">
    <property type="term" value="F:heme binding"/>
    <property type="evidence" value="ECO:0007669"/>
    <property type="project" value="InterPro"/>
</dbReference>
<keyword evidence="15" id="KW-0812">Transmembrane</keyword>
<keyword evidence="9 14" id="KW-0560">Oxidoreductase</keyword>
<keyword evidence="7" id="KW-0256">Endoplasmic reticulum</keyword>
<dbReference type="SUPFAM" id="SSF48264">
    <property type="entry name" value="Cytochrome P450"/>
    <property type="match status" value="1"/>
</dbReference>
<dbReference type="GO" id="GO:0016705">
    <property type="term" value="F:oxidoreductase activity, acting on paired donors, with incorporation or reduction of molecular oxygen"/>
    <property type="evidence" value="ECO:0007669"/>
    <property type="project" value="InterPro"/>
</dbReference>
<protein>
    <submittedName>
        <fullName evidence="17">Cytochrome P450 4C1-like isoform X1</fullName>
    </submittedName>
</protein>